<proteinExistence type="predicted"/>
<reference evidence="3 4" key="1">
    <citation type="submission" date="2023-07" db="EMBL/GenBank/DDBJ databases">
        <title>Sorghum-associated microbial communities from plants grown in Nebraska, USA.</title>
        <authorList>
            <person name="Schachtman D."/>
        </authorList>
    </citation>
    <scope>NUCLEOTIDE SEQUENCE [LARGE SCALE GENOMIC DNA]</scope>
    <source>
        <strain evidence="3 4">BE313</strain>
    </source>
</reference>
<evidence type="ECO:0000256" key="1">
    <source>
        <dbReference type="SAM" id="Coils"/>
    </source>
</evidence>
<dbReference type="PANTHER" id="PTHR41259">
    <property type="entry name" value="DOUBLE-STRAND BREAK REPAIR RAD50 ATPASE, PUTATIVE-RELATED"/>
    <property type="match status" value="1"/>
</dbReference>
<accession>A0ABU2C3E1</accession>
<dbReference type="Proteomes" id="UP001180487">
    <property type="component" value="Unassembled WGS sequence"/>
</dbReference>
<feature type="coiled-coil region" evidence="1">
    <location>
        <begin position="220"/>
        <end position="247"/>
    </location>
</feature>
<comment type="caution">
    <text evidence="3">The sequence shown here is derived from an EMBL/GenBank/DDBJ whole genome shotgun (WGS) entry which is preliminary data.</text>
</comment>
<feature type="coiled-coil region" evidence="1">
    <location>
        <begin position="893"/>
        <end position="920"/>
    </location>
</feature>
<feature type="coiled-coil region" evidence="1">
    <location>
        <begin position="948"/>
        <end position="982"/>
    </location>
</feature>
<dbReference type="Gene3D" id="3.40.50.300">
    <property type="entry name" value="P-loop containing nucleotide triphosphate hydrolases"/>
    <property type="match status" value="2"/>
</dbReference>
<evidence type="ECO:0000313" key="3">
    <source>
        <dbReference type="EMBL" id="MDR7375847.1"/>
    </source>
</evidence>
<feature type="coiled-coil region" evidence="1">
    <location>
        <begin position="783"/>
        <end position="817"/>
    </location>
</feature>
<dbReference type="SUPFAM" id="SSF52540">
    <property type="entry name" value="P-loop containing nucleoside triphosphate hydrolases"/>
    <property type="match status" value="1"/>
</dbReference>
<dbReference type="PANTHER" id="PTHR41259:SF1">
    <property type="entry name" value="DOUBLE-STRAND BREAK REPAIR RAD50 ATPASE, PUTATIVE-RELATED"/>
    <property type="match status" value="1"/>
</dbReference>
<gene>
    <name evidence="3" type="ORF">J2X19_000505</name>
</gene>
<keyword evidence="1" id="KW-0175">Coiled coil</keyword>
<dbReference type="RefSeq" id="WP_310370358.1">
    <property type="nucleotide sequence ID" value="NZ_JAVDXT010000001.1"/>
</dbReference>
<dbReference type="Pfam" id="PF13514">
    <property type="entry name" value="AAA_27"/>
    <property type="match status" value="1"/>
</dbReference>
<keyword evidence="4" id="KW-1185">Reference proteome</keyword>
<dbReference type="InterPro" id="IPR027417">
    <property type="entry name" value="P-loop_NTPase"/>
</dbReference>
<dbReference type="EMBL" id="JAVDXT010000001">
    <property type="protein sequence ID" value="MDR7375847.1"/>
    <property type="molecule type" value="Genomic_DNA"/>
</dbReference>
<feature type="coiled-coil region" evidence="1">
    <location>
        <begin position="385"/>
        <end position="412"/>
    </location>
</feature>
<protein>
    <submittedName>
        <fullName evidence="3">Uncharacterized protein YhaN</fullName>
    </submittedName>
</protein>
<feature type="coiled-coil region" evidence="1">
    <location>
        <begin position="656"/>
        <end position="683"/>
    </location>
</feature>
<dbReference type="InterPro" id="IPR038734">
    <property type="entry name" value="YhaN_AAA"/>
</dbReference>
<evidence type="ECO:0000313" key="4">
    <source>
        <dbReference type="Proteomes" id="UP001180487"/>
    </source>
</evidence>
<sequence>MKLQKLFLSAFGPFTGKELDFSATSANVHLLYGPNEAGKSSALRAMADLRFGIPLRSADNFVHDSGKLLLAGVFADAGGQPVAVARRKKNKDALTAADPATGLPLATPASAAIAQALTGGLDRAGFERSFGLDHTRLRQGGEDLLKGEGELGAALFEASAGLQGVKALLASLQDDAKSYYSPRATQATIPEALRQIEEHKAAFKAALVRPAEWKDRQRALESANAQLVDLKQQLAIQTKRIHALTELRAVLPLLQQHAQVDSALEAQNTIKLLALDAREQRLAAQHSMHSAHSQWDTAQAEIDQCAQAQSGLRLEPALLAHAPAIERLLRDCAAVRQQRSERLQTQAQVEQGAAALAAMAQRIAPQQDLATVLAAVPGTADRVALDDLLDNLARQTQALAQQQARLAQIDAQLADTTDGEVHSVAPPLQAAVDAAVQQAQALGDTPKRLAEAQRGLDAVAPRLHQALAGLRLPDTAALYAVRPLLLAEIAEAEKAQTALAALSDALQQEDAGLQRALQAYQLRQQQLAAVGELVTAQSLQAARQQRDSHWLQLKHAYANPAADPALLAIFEQDQAEADRQADLLRAGAERAAQAAECALQTSEAQSRRAAIAEQRSACAAQTAQQQSDWQAALAQAGLPPYPPATLREWQGQRQNALALCEQHDALQRELADLQGRAQAATQALVAALQAVGQGASADLAALLPQAVTWLRSALEADTRIRERSRQRGLLQAERSTLQASLAAQQQALDVQAATQAGWTARLFLPAASSAATIKARLAELAALDQAQAEQNRRVQAIAQLQAREDALQTQAQALAALLQEPSVQHVDDFVDGLGTRVALAQAHATQATELQRRLDVALRQQAAAGQQKSASQSVLQALCAAASVNDAAELPEAEERSHAKRALQEQLRTLEGQLQQAATRPLAELRAAVAGVDVVDIDAERSACEARVAQLDLDIAQATEAAQNARRALQAIDTSAAAAEAREQMESAVARLRGAVRPWAQLRLAETLLQEALRRFRERAQAPMLRLASEYFGLITGGRYPKLLVDASADKPVLQAEGADGRVIGVEAMSEGTADQLYLALRLAALELQREAGKAMPLVLDDVLMTSDDARAAQVFQALARFAQGGQVLLFTHHQHLVQVAQAALPAEALAIHYL</sequence>
<name>A0ABU2C3E1_9BURK</name>
<feature type="domain" description="YhaN AAA" evidence="2">
    <location>
        <begin position="1"/>
        <end position="213"/>
    </location>
</feature>
<organism evidence="3 4">
    <name type="scientific">Rhodoferax ferrireducens</name>
    <dbReference type="NCBI Taxonomy" id="192843"/>
    <lineage>
        <taxon>Bacteria</taxon>
        <taxon>Pseudomonadati</taxon>
        <taxon>Pseudomonadota</taxon>
        <taxon>Betaproteobacteria</taxon>
        <taxon>Burkholderiales</taxon>
        <taxon>Comamonadaceae</taxon>
        <taxon>Rhodoferax</taxon>
    </lineage>
</organism>
<evidence type="ECO:0000259" key="2">
    <source>
        <dbReference type="Pfam" id="PF13514"/>
    </source>
</evidence>